<dbReference type="Pfam" id="PF00849">
    <property type="entry name" value="PseudoU_synth_2"/>
    <property type="match status" value="1"/>
</dbReference>
<evidence type="ECO:0000256" key="3">
    <source>
        <dbReference type="ARBA" id="ARBA00036882"/>
    </source>
</evidence>
<organism evidence="8 9">
    <name type="scientific">Taylorella asinigenitalis (strain MCE3)</name>
    <dbReference type="NCBI Taxonomy" id="1008459"/>
    <lineage>
        <taxon>Bacteria</taxon>
        <taxon>Pseudomonadati</taxon>
        <taxon>Pseudomonadota</taxon>
        <taxon>Betaproteobacteria</taxon>
        <taxon>Burkholderiales</taxon>
        <taxon>Alcaligenaceae</taxon>
        <taxon>Taylorella</taxon>
    </lineage>
</organism>
<dbReference type="GO" id="GO:0160140">
    <property type="term" value="F:23S rRNA pseudouridine(1911/1915/1917) synthase activity"/>
    <property type="evidence" value="ECO:0007669"/>
    <property type="project" value="UniProtKB-EC"/>
</dbReference>
<keyword evidence="2 6" id="KW-0413">Isomerase</keyword>
<dbReference type="EC" id="5.4.99.-" evidence="6"/>
<dbReference type="STRING" id="1008459.TASI_1082"/>
<evidence type="ECO:0000256" key="1">
    <source>
        <dbReference type="ARBA" id="ARBA00010876"/>
    </source>
</evidence>
<dbReference type="OrthoDB" id="9785808at2"/>
<evidence type="ECO:0000256" key="5">
    <source>
        <dbReference type="PROSITE-ProRule" id="PRU00182"/>
    </source>
</evidence>
<evidence type="ECO:0000259" key="7">
    <source>
        <dbReference type="SMART" id="SM00363"/>
    </source>
</evidence>
<dbReference type="InterPro" id="IPR050188">
    <property type="entry name" value="RluA_PseudoU_synthase"/>
</dbReference>
<gene>
    <name evidence="8" type="ordered locus">TASI_1082</name>
</gene>
<dbReference type="RefSeq" id="WP_014111731.1">
    <property type="nucleotide sequence ID" value="NC_016043.1"/>
</dbReference>
<name>G4QC20_TAYAM</name>
<dbReference type="GO" id="GO:0003723">
    <property type="term" value="F:RNA binding"/>
    <property type="evidence" value="ECO:0007669"/>
    <property type="project" value="UniProtKB-KW"/>
</dbReference>
<evidence type="ECO:0000313" key="9">
    <source>
        <dbReference type="Proteomes" id="UP000009284"/>
    </source>
</evidence>
<keyword evidence="9" id="KW-1185">Reference proteome</keyword>
<evidence type="ECO:0000256" key="6">
    <source>
        <dbReference type="RuleBase" id="RU362028"/>
    </source>
</evidence>
<dbReference type="KEGG" id="tas:TASI_1082"/>
<dbReference type="SUPFAM" id="SSF55174">
    <property type="entry name" value="Alpha-L RNA-binding motif"/>
    <property type="match status" value="1"/>
</dbReference>
<dbReference type="GO" id="GO:0016829">
    <property type="term" value="F:lyase activity"/>
    <property type="evidence" value="ECO:0007669"/>
    <property type="project" value="UniProtKB-KW"/>
</dbReference>
<dbReference type="PROSITE" id="PS50889">
    <property type="entry name" value="S4"/>
    <property type="match status" value="1"/>
</dbReference>
<proteinExistence type="inferred from homology"/>
<dbReference type="CDD" id="cd00165">
    <property type="entry name" value="S4"/>
    <property type="match status" value="1"/>
</dbReference>
<comment type="catalytic activity">
    <reaction evidence="3">
        <text>uridine(1911/1915/1917) in 23S rRNA = pseudouridine(1911/1915/1917) in 23S rRNA</text>
        <dbReference type="Rhea" id="RHEA:42524"/>
        <dbReference type="Rhea" id="RHEA-COMP:10097"/>
        <dbReference type="Rhea" id="RHEA-COMP:10098"/>
        <dbReference type="ChEBI" id="CHEBI:65314"/>
        <dbReference type="ChEBI" id="CHEBI:65315"/>
        <dbReference type="EC" id="5.4.99.23"/>
    </reaction>
</comment>
<dbReference type="InterPro" id="IPR006145">
    <property type="entry name" value="PsdUridine_synth_RsuA/RluA"/>
</dbReference>
<feature type="active site" evidence="4">
    <location>
        <position position="144"/>
    </location>
</feature>
<dbReference type="SMART" id="SM00363">
    <property type="entry name" value="S4"/>
    <property type="match status" value="1"/>
</dbReference>
<accession>G4QC20</accession>
<dbReference type="HOGENOM" id="CLU_016902_4_0_4"/>
<reference key="1">
    <citation type="submission" date="2011-09" db="EMBL/GenBank/DDBJ databases">
        <title>Genomic characterization of the Taylorella genus.</title>
        <authorList>
            <person name="Hebert L."/>
            <person name="Moumen B."/>
            <person name="Pons N."/>
            <person name="Duquesne F."/>
            <person name="Breuil M.-F."/>
            <person name="Goux D."/>
            <person name="Batto J.-M."/>
            <person name="Renault P."/>
            <person name="Laugier C."/>
            <person name="Petry S."/>
        </authorList>
    </citation>
    <scope>NUCLEOTIDE SEQUENCE</scope>
    <source>
        <strain>MCE3</strain>
    </source>
</reference>
<dbReference type="InterPro" id="IPR006225">
    <property type="entry name" value="PsdUridine_synth_RluC/D"/>
</dbReference>
<dbReference type="PANTHER" id="PTHR21600">
    <property type="entry name" value="MITOCHONDRIAL RNA PSEUDOURIDINE SYNTHASE"/>
    <property type="match status" value="1"/>
</dbReference>
<dbReference type="CDD" id="cd02869">
    <property type="entry name" value="PseudoU_synth_RluA_like"/>
    <property type="match status" value="1"/>
</dbReference>
<evidence type="ECO:0000313" key="8">
    <source>
        <dbReference type="EMBL" id="AEP36836.1"/>
    </source>
</evidence>
<dbReference type="PANTHER" id="PTHR21600:SF44">
    <property type="entry name" value="RIBOSOMAL LARGE SUBUNIT PSEUDOURIDINE SYNTHASE D"/>
    <property type="match status" value="1"/>
</dbReference>
<comment type="catalytic activity">
    <reaction evidence="6">
        <text>a uridine in RNA = a pseudouridine in RNA</text>
        <dbReference type="Rhea" id="RHEA:48348"/>
        <dbReference type="Rhea" id="RHEA-COMP:12068"/>
        <dbReference type="Rhea" id="RHEA-COMP:12069"/>
        <dbReference type="ChEBI" id="CHEBI:65314"/>
        <dbReference type="ChEBI" id="CHEBI:65315"/>
    </reaction>
</comment>
<dbReference type="NCBIfam" id="TIGR00005">
    <property type="entry name" value="rluA_subfam"/>
    <property type="match status" value="1"/>
</dbReference>
<dbReference type="InterPro" id="IPR006224">
    <property type="entry name" value="PsdUridine_synth_RluA-like_CS"/>
</dbReference>
<comment type="similarity">
    <text evidence="1 6">Belongs to the pseudouridine synthase RluA family.</text>
</comment>
<keyword evidence="5" id="KW-0694">RNA-binding</keyword>
<dbReference type="InterPro" id="IPR002942">
    <property type="entry name" value="S4_RNA-bd"/>
</dbReference>
<reference evidence="8 9" key="2">
    <citation type="journal article" date="2012" name="PLoS ONE">
        <title>Genomic characterization of the taylorella genus.</title>
        <authorList>
            <person name="Hebert L."/>
            <person name="Moumen B."/>
            <person name="Pons N."/>
            <person name="Duquesne F."/>
            <person name="Breuil M.F."/>
            <person name="Goux D."/>
            <person name="Batto J.M."/>
            <person name="Laugier C."/>
            <person name="Renault P."/>
            <person name="Petry S."/>
        </authorList>
    </citation>
    <scope>NUCLEOTIDE SEQUENCE [LARGE SCALE GENOMIC DNA]</scope>
    <source>
        <strain evidence="8 9">MCE3</strain>
    </source>
</reference>
<dbReference type="Gene3D" id="3.30.2350.10">
    <property type="entry name" value="Pseudouridine synthase"/>
    <property type="match status" value="1"/>
</dbReference>
<keyword evidence="8" id="KW-0456">Lyase</keyword>
<feature type="domain" description="RNA-binding S4" evidence="7">
    <location>
        <begin position="20"/>
        <end position="87"/>
    </location>
</feature>
<dbReference type="Pfam" id="PF01479">
    <property type="entry name" value="S4"/>
    <property type="match status" value="1"/>
</dbReference>
<dbReference type="eggNOG" id="COG0564">
    <property type="taxonomic scope" value="Bacteria"/>
</dbReference>
<comment type="function">
    <text evidence="6">Responsible for synthesis of pseudouridine from uracil.</text>
</comment>
<dbReference type="EMBL" id="CP003059">
    <property type="protein sequence ID" value="AEP36836.1"/>
    <property type="molecule type" value="Genomic_DNA"/>
</dbReference>
<protein>
    <recommendedName>
        <fullName evidence="6">Pseudouridine synthase</fullName>
        <ecNumber evidence="6">5.4.99.-</ecNumber>
    </recommendedName>
</protein>
<dbReference type="Proteomes" id="UP000009284">
    <property type="component" value="Chromosome"/>
</dbReference>
<dbReference type="SUPFAM" id="SSF55120">
    <property type="entry name" value="Pseudouridine synthase"/>
    <property type="match status" value="1"/>
</dbReference>
<evidence type="ECO:0000256" key="2">
    <source>
        <dbReference type="ARBA" id="ARBA00023235"/>
    </source>
</evidence>
<dbReference type="InterPro" id="IPR020103">
    <property type="entry name" value="PsdUridine_synth_cat_dom_sf"/>
</dbReference>
<sequence>MLDEPLETKKFILEIGTKADRLDKILAKLLPDYSRSRVQDWIECGHVSVNGKSPNESKVRQIVGPLDEIEVCIQPDEHTKAFQPEQIDFQVLEESQEWIVIGKPAGLVTHPGAGNWSGTLLNGLLFKFPELSYVPRAGIVHRLDKDTSGILVVARTEAAQLDFVKQLQSRTMGRSYIAIVSGCTSDSGSITDDIGRDPRNPIKMASTKQSNPIAPKEARTHFTTLSHAEFDGKNLSLLLCKLETGRTHQIRVHLSSINHPLLGDSLYGGPDLKNFSNLRQMLHAYKLEFNDPKDGNRLAFTCEIEKDMREVMNNIFGEVEIKL</sequence>
<dbReference type="GO" id="GO:0000455">
    <property type="term" value="P:enzyme-directed rRNA pseudouridine synthesis"/>
    <property type="evidence" value="ECO:0007669"/>
    <property type="project" value="TreeGrafter"/>
</dbReference>
<evidence type="ECO:0000256" key="4">
    <source>
        <dbReference type="PIRSR" id="PIRSR606225-1"/>
    </source>
</evidence>
<dbReference type="InterPro" id="IPR036986">
    <property type="entry name" value="S4_RNA-bd_sf"/>
</dbReference>
<dbReference type="AlphaFoldDB" id="G4QC20"/>
<dbReference type="Gene3D" id="3.10.290.10">
    <property type="entry name" value="RNA-binding S4 domain"/>
    <property type="match status" value="1"/>
</dbReference>
<dbReference type="PROSITE" id="PS01129">
    <property type="entry name" value="PSI_RLU"/>
    <property type="match status" value="1"/>
</dbReference>